<feature type="transmembrane region" description="Helical" evidence="8">
    <location>
        <begin position="104"/>
        <end position="125"/>
    </location>
</feature>
<proteinExistence type="inferred from homology"/>
<keyword evidence="3 8" id="KW-0812">Transmembrane</keyword>
<evidence type="ECO:0000256" key="4">
    <source>
        <dbReference type="ARBA" id="ARBA00022989"/>
    </source>
</evidence>
<evidence type="ECO:0000256" key="5">
    <source>
        <dbReference type="ARBA" id="ARBA00023136"/>
    </source>
</evidence>
<feature type="compositionally biased region" description="Polar residues" evidence="7">
    <location>
        <begin position="44"/>
        <end position="59"/>
    </location>
</feature>
<feature type="transmembrane region" description="Helical" evidence="8">
    <location>
        <begin position="383"/>
        <end position="402"/>
    </location>
</feature>
<evidence type="ECO:0000313" key="11">
    <source>
        <dbReference type="Proteomes" id="UP001160390"/>
    </source>
</evidence>
<evidence type="ECO:0000256" key="6">
    <source>
        <dbReference type="ARBA" id="ARBA00023180"/>
    </source>
</evidence>
<dbReference type="AlphaFoldDB" id="A0AA35Q8G6"/>
<dbReference type="InterPro" id="IPR020846">
    <property type="entry name" value="MFS_dom"/>
</dbReference>
<gene>
    <name evidence="10" type="ORF">CCHLO57077_00009410</name>
</gene>
<evidence type="ECO:0000256" key="8">
    <source>
        <dbReference type="SAM" id="Phobius"/>
    </source>
</evidence>
<keyword evidence="11" id="KW-1185">Reference proteome</keyword>
<name>A0AA35Q8G6_9HYPO</name>
<feature type="transmembrane region" description="Helical" evidence="8">
    <location>
        <begin position="205"/>
        <end position="226"/>
    </location>
</feature>
<dbReference type="GO" id="GO:0016020">
    <property type="term" value="C:membrane"/>
    <property type="evidence" value="ECO:0007669"/>
    <property type="project" value="UniProtKB-SubCell"/>
</dbReference>
<dbReference type="PANTHER" id="PTHR23502:SF68">
    <property type="entry name" value="MULTIDRUG TRANSPORTER, PUTATIVE (AFU_ORTHOLOGUE AFUA_3G01120)-RELATED"/>
    <property type="match status" value="1"/>
</dbReference>
<evidence type="ECO:0000256" key="7">
    <source>
        <dbReference type="SAM" id="MobiDB-lite"/>
    </source>
</evidence>
<evidence type="ECO:0000256" key="1">
    <source>
        <dbReference type="ARBA" id="ARBA00004141"/>
    </source>
</evidence>
<dbReference type="Gene3D" id="1.20.1250.20">
    <property type="entry name" value="MFS general substrate transporter like domains"/>
    <property type="match status" value="1"/>
</dbReference>
<reference evidence="10" key="1">
    <citation type="submission" date="2023-01" db="EMBL/GenBank/DDBJ databases">
        <authorList>
            <person name="Piombo E."/>
        </authorList>
    </citation>
    <scope>NUCLEOTIDE SEQUENCE</scope>
</reference>
<dbReference type="SUPFAM" id="SSF103473">
    <property type="entry name" value="MFS general substrate transporter"/>
    <property type="match status" value="1"/>
</dbReference>
<feature type="transmembrane region" description="Helical" evidence="8">
    <location>
        <begin position="423"/>
        <end position="444"/>
    </location>
</feature>
<dbReference type="PANTHER" id="PTHR23502">
    <property type="entry name" value="MAJOR FACILITATOR SUPERFAMILY"/>
    <property type="match status" value="1"/>
</dbReference>
<evidence type="ECO:0000313" key="10">
    <source>
        <dbReference type="EMBL" id="CAI6094559.1"/>
    </source>
</evidence>
<dbReference type="EMBL" id="CABFNP030001256">
    <property type="protein sequence ID" value="CAI6094559.1"/>
    <property type="molecule type" value="Genomic_DNA"/>
</dbReference>
<dbReference type="Pfam" id="PF07690">
    <property type="entry name" value="MFS_1"/>
    <property type="match status" value="1"/>
</dbReference>
<dbReference type="PROSITE" id="PS50850">
    <property type="entry name" value="MFS"/>
    <property type="match status" value="1"/>
</dbReference>
<feature type="transmembrane region" description="Helical" evidence="8">
    <location>
        <begin position="238"/>
        <end position="256"/>
    </location>
</feature>
<feature type="transmembrane region" description="Helical" evidence="8">
    <location>
        <begin position="179"/>
        <end position="199"/>
    </location>
</feature>
<keyword evidence="5 8" id="KW-0472">Membrane</keyword>
<evidence type="ECO:0000259" key="9">
    <source>
        <dbReference type="PROSITE" id="PS50850"/>
    </source>
</evidence>
<evidence type="ECO:0000256" key="3">
    <source>
        <dbReference type="ARBA" id="ARBA00022692"/>
    </source>
</evidence>
<evidence type="ECO:0000256" key="2">
    <source>
        <dbReference type="ARBA" id="ARBA00008335"/>
    </source>
</evidence>
<feature type="region of interest" description="Disordered" evidence="7">
    <location>
        <begin position="1"/>
        <end position="74"/>
    </location>
</feature>
<dbReference type="GO" id="GO:0022857">
    <property type="term" value="F:transmembrane transporter activity"/>
    <property type="evidence" value="ECO:0007669"/>
    <property type="project" value="InterPro"/>
</dbReference>
<feature type="transmembrane region" description="Helical" evidence="8">
    <location>
        <begin position="145"/>
        <end position="167"/>
    </location>
</feature>
<comment type="similarity">
    <text evidence="2">Belongs to the major facilitator superfamily.</text>
</comment>
<dbReference type="FunFam" id="1.20.1250.20:FF:000011">
    <property type="entry name" value="MFS multidrug transporter, putative"/>
    <property type="match status" value="1"/>
</dbReference>
<sequence>MATEKSPKPIKLDDIDRPESQRTLTPSYKPSEAGMKTADEEAAVSTTDNDNEGEASNVTADDPNAINWNGPDDPENPLNWAPRKKWICIGALSVMTLLTHYANIHLGLLCVLRVAIVLLLSLTTSQGSSMFAPGVPDIMQEFKEFNSSIATFVVSVYVLGFAFGPLLAAPLSEIYGRAIVFNIANVLFIIMTVATALSTNMPMLIVFRFMMGFTGSTPVTNGSGTISDMFPVEERGKAMAVWAMGPLLGPCIGPLAGGYMIEALGWRWVFWVIAIFAGAISILCYFAAPETYHPTLLRNRVKKLKKETGNDSLYSVLDQDGLTKQKRLEHAIVRPMKMLFTQLPVFTLSLYVAVVYGVLYLMFSTFTFVFAQQYGFGTGTIGLAYIPTGVGMLLGTITFGIITDIIIKKKIAQNGQAVPEDRMPIWLTAPCGLLIVVSLFWYGWSAERNAHWIVPMIGVAVFCFGLMGIMMCLQTYLIDAYISYAASVVAAVTVLRSLAGAMLPLAGLSMYDDLGLGWGNSILAFLSLVLVPVPIIFQIFGSRIRAKCPDNL</sequence>
<comment type="subcellular location">
    <subcellularLocation>
        <location evidence="1">Membrane</location>
        <topology evidence="1">Multi-pass membrane protein</topology>
    </subcellularLocation>
</comment>
<dbReference type="Proteomes" id="UP001160390">
    <property type="component" value="Unassembled WGS sequence"/>
</dbReference>
<feature type="transmembrane region" description="Helical" evidence="8">
    <location>
        <begin position="268"/>
        <end position="288"/>
    </location>
</feature>
<feature type="compositionally biased region" description="Basic and acidic residues" evidence="7">
    <location>
        <begin position="1"/>
        <end position="20"/>
    </location>
</feature>
<feature type="transmembrane region" description="Helical" evidence="8">
    <location>
        <begin position="518"/>
        <end position="537"/>
    </location>
</feature>
<feature type="domain" description="Major facilitator superfamily (MFS) profile" evidence="9">
    <location>
        <begin position="113"/>
        <end position="545"/>
    </location>
</feature>
<feature type="transmembrane region" description="Helical" evidence="8">
    <location>
        <begin position="343"/>
        <end position="363"/>
    </location>
</feature>
<accession>A0AA35Q8G6</accession>
<feature type="transmembrane region" description="Helical" evidence="8">
    <location>
        <begin position="481"/>
        <end position="506"/>
    </location>
</feature>
<feature type="transmembrane region" description="Helical" evidence="8">
    <location>
        <begin position="450"/>
        <end position="469"/>
    </location>
</feature>
<dbReference type="CDD" id="cd17323">
    <property type="entry name" value="MFS_Tpo1_MDR_like"/>
    <property type="match status" value="1"/>
</dbReference>
<dbReference type="InterPro" id="IPR011701">
    <property type="entry name" value="MFS"/>
</dbReference>
<keyword evidence="6" id="KW-0325">Glycoprotein</keyword>
<organism evidence="10 11">
    <name type="scientific">Clonostachys chloroleuca</name>
    <dbReference type="NCBI Taxonomy" id="1926264"/>
    <lineage>
        <taxon>Eukaryota</taxon>
        <taxon>Fungi</taxon>
        <taxon>Dikarya</taxon>
        <taxon>Ascomycota</taxon>
        <taxon>Pezizomycotina</taxon>
        <taxon>Sordariomycetes</taxon>
        <taxon>Hypocreomycetidae</taxon>
        <taxon>Hypocreales</taxon>
        <taxon>Bionectriaceae</taxon>
        <taxon>Clonostachys</taxon>
    </lineage>
</organism>
<keyword evidence="4 8" id="KW-1133">Transmembrane helix</keyword>
<dbReference type="InterPro" id="IPR036259">
    <property type="entry name" value="MFS_trans_sf"/>
</dbReference>
<protein>
    <recommendedName>
        <fullName evidence="9">Major facilitator superfamily (MFS) profile domain-containing protein</fullName>
    </recommendedName>
</protein>
<comment type="caution">
    <text evidence="10">The sequence shown here is derived from an EMBL/GenBank/DDBJ whole genome shotgun (WGS) entry which is preliminary data.</text>
</comment>